<evidence type="ECO:0000256" key="4">
    <source>
        <dbReference type="ARBA" id="ARBA00023170"/>
    </source>
</evidence>
<sequence>MSHTSGEAPPIQHRRAADSQASTLRFGLRRLKDLEVAHFKFICGRITHSGLREVPYMHDLNPSTYIGMLDFDSNRIAELPAYSIRVKAGTLILNHNSIAAIRGAAFDGSKIAEVDLSETSLTKIPTRGLESLEVLELRDVPALREFPSVYHFRFIRVAHLTYPYHCCAFQFPETHDPEEHSRFQKHCNSDDETIRQRQNRPPVVGEEHDFQLLERFFVVQLNNKHTTTPPTRRFFRHVFSEFGTIHDAPKPGAQNTTSSPWSIFHSRGMEGTFHPEVRPQEEQWAVCTTRHAKSITVKDFSRANDESVLDHLDPSLSSFQGTDPEVLWNKFK</sequence>
<evidence type="ECO:0000256" key="6">
    <source>
        <dbReference type="SAM" id="MobiDB-lite"/>
    </source>
</evidence>
<evidence type="ECO:0000313" key="7">
    <source>
        <dbReference type="EMBL" id="KAH8019154.1"/>
    </source>
</evidence>
<dbReference type="GO" id="GO:0008528">
    <property type="term" value="F:G protein-coupled peptide receptor activity"/>
    <property type="evidence" value="ECO:0007669"/>
    <property type="project" value="TreeGrafter"/>
</dbReference>
<dbReference type="Proteomes" id="UP000821866">
    <property type="component" value="Chromosome 8"/>
</dbReference>
<dbReference type="PANTHER" id="PTHR24372:SF74">
    <property type="entry name" value="LP13728P"/>
    <property type="match status" value="1"/>
</dbReference>
<name>A0A9J6DB56_RHIMP</name>
<dbReference type="PANTHER" id="PTHR24372">
    <property type="entry name" value="GLYCOPROTEIN HORMONE RECEPTOR"/>
    <property type="match status" value="1"/>
</dbReference>
<dbReference type="EMBL" id="JABSTU010000010">
    <property type="protein sequence ID" value="KAH8019154.1"/>
    <property type="molecule type" value="Genomic_DNA"/>
</dbReference>
<gene>
    <name evidence="7" type="ORF">HPB51_017365</name>
</gene>
<evidence type="ECO:0000313" key="8">
    <source>
        <dbReference type="Proteomes" id="UP000821866"/>
    </source>
</evidence>
<reference evidence="7" key="1">
    <citation type="journal article" date="2020" name="Cell">
        <title>Large-Scale Comparative Analyses of Tick Genomes Elucidate Their Genetic Diversity and Vector Capacities.</title>
        <authorList>
            <consortium name="Tick Genome and Microbiome Consortium (TIGMIC)"/>
            <person name="Jia N."/>
            <person name="Wang J."/>
            <person name="Shi W."/>
            <person name="Du L."/>
            <person name="Sun Y."/>
            <person name="Zhan W."/>
            <person name="Jiang J.F."/>
            <person name="Wang Q."/>
            <person name="Zhang B."/>
            <person name="Ji P."/>
            <person name="Bell-Sakyi L."/>
            <person name="Cui X.M."/>
            <person name="Yuan T.T."/>
            <person name="Jiang B.G."/>
            <person name="Yang W.F."/>
            <person name="Lam T.T."/>
            <person name="Chang Q.C."/>
            <person name="Ding S.J."/>
            <person name="Wang X.J."/>
            <person name="Zhu J.G."/>
            <person name="Ruan X.D."/>
            <person name="Zhao L."/>
            <person name="Wei J.T."/>
            <person name="Ye R.Z."/>
            <person name="Que T.C."/>
            <person name="Du C.H."/>
            <person name="Zhou Y.H."/>
            <person name="Cheng J.X."/>
            <person name="Dai P.F."/>
            <person name="Guo W.B."/>
            <person name="Han X.H."/>
            <person name="Huang E.J."/>
            <person name="Li L.F."/>
            <person name="Wei W."/>
            <person name="Gao Y.C."/>
            <person name="Liu J.Z."/>
            <person name="Shao H.Z."/>
            <person name="Wang X."/>
            <person name="Wang C.C."/>
            <person name="Yang T.C."/>
            <person name="Huo Q.B."/>
            <person name="Li W."/>
            <person name="Chen H.Y."/>
            <person name="Chen S.E."/>
            <person name="Zhou L.G."/>
            <person name="Ni X.B."/>
            <person name="Tian J.H."/>
            <person name="Sheng Y."/>
            <person name="Liu T."/>
            <person name="Pan Y.S."/>
            <person name="Xia L.Y."/>
            <person name="Li J."/>
            <person name="Zhao F."/>
            <person name="Cao W.C."/>
        </authorList>
    </citation>
    <scope>NUCLEOTIDE SEQUENCE</scope>
    <source>
        <strain evidence="7">Rmic-2018</strain>
    </source>
</reference>
<keyword evidence="2" id="KW-0472">Membrane</keyword>
<dbReference type="SUPFAM" id="SSF52058">
    <property type="entry name" value="L domain-like"/>
    <property type="match status" value="1"/>
</dbReference>
<keyword evidence="3" id="KW-0297">G-protein coupled receptor</keyword>
<organism evidence="7 8">
    <name type="scientific">Rhipicephalus microplus</name>
    <name type="common">Cattle tick</name>
    <name type="synonym">Boophilus microplus</name>
    <dbReference type="NCBI Taxonomy" id="6941"/>
    <lineage>
        <taxon>Eukaryota</taxon>
        <taxon>Metazoa</taxon>
        <taxon>Ecdysozoa</taxon>
        <taxon>Arthropoda</taxon>
        <taxon>Chelicerata</taxon>
        <taxon>Arachnida</taxon>
        <taxon>Acari</taxon>
        <taxon>Parasitiformes</taxon>
        <taxon>Ixodida</taxon>
        <taxon>Ixodoidea</taxon>
        <taxon>Ixodidae</taxon>
        <taxon>Rhipicephalinae</taxon>
        <taxon>Rhipicephalus</taxon>
        <taxon>Boophilus</taxon>
    </lineage>
</organism>
<dbReference type="Gene3D" id="3.80.10.10">
    <property type="entry name" value="Ribonuclease Inhibitor"/>
    <property type="match status" value="1"/>
</dbReference>
<evidence type="ECO:0000256" key="5">
    <source>
        <dbReference type="ARBA" id="ARBA00023224"/>
    </source>
</evidence>
<feature type="compositionally biased region" description="Basic and acidic residues" evidence="6">
    <location>
        <begin position="182"/>
        <end position="195"/>
    </location>
</feature>
<keyword evidence="5" id="KW-0807">Transducer</keyword>
<comment type="caution">
    <text evidence="7">The sequence shown here is derived from an EMBL/GenBank/DDBJ whole genome shotgun (WGS) entry which is preliminary data.</text>
</comment>
<evidence type="ECO:0000256" key="2">
    <source>
        <dbReference type="ARBA" id="ARBA00022475"/>
    </source>
</evidence>
<dbReference type="InterPro" id="IPR032675">
    <property type="entry name" value="LRR_dom_sf"/>
</dbReference>
<proteinExistence type="predicted"/>
<evidence type="ECO:0000256" key="3">
    <source>
        <dbReference type="ARBA" id="ARBA00023040"/>
    </source>
</evidence>
<dbReference type="GO" id="GO:0005886">
    <property type="term" value="C:plasma membrane"/>
    <property type="evidence" value="ECO:0007669"/>
    <property type="project" value="UniProtKB-SubCell"/>
</dbReference>
<dbReference type="AlphaFoldDB" id="A0A9J6DB56"/>
<dbReference type="GO" id="GO:0009755">
    <property type="term" value="P:hormone-mediated signaling pathway"/>
    <property type="evidence" value="ECO:0007669"/>
    <property type="project" value="TreeGrafter"/>
</dbReference>
<keyword evidence="4" id="KW-0675">Receptor</keyword>
<comment type="subcellular location">
    <subcellularLocation>
        <location evidence="1">Cell membrane</location>
        <topology evidence="1">Multi-pass membrane protein</topology>
    </subcellularLocation>
</comment>
<reference evidence="7" key="2">
    <citation type="submission" date="2021-09" db="EMBL/GenBank/DDBJ databases">
        <authorList>
            <person name="Jia N."/>
            <person name="Wang J."/>
            <person name="Shi W."/>
            <person name="Du L."/>
            <person name="Sun Y."/>
            <person name="Zhan W."/>
            <person name="Jiang J."/>
            <person name="Wang Q."/>
            <person name="Zhang B."/>
            <person name="Ji P."/>
            <person name="Sakyi L.B."/>
            <person name="Cui X."/>
            <person name="Yuan T."/>
            <person name="Jiang B."/>
            <person name="Yang W."/>
            <person name="Lam T.T.-Y."/>
            <person name="Chang Q."/>
            <person name="Ding S."/>
            <person name="Wang X."/>
            <person name="Zhu J."/>
            <person name="Ruan X."/>
            <person name="Zhao L."/>
            <person name="Wei J."/>
            <person name="Que T."/>
            <person name="Du C."/>
            <person name="Cheng J."/>
            <person name="Dai P."/>
            <person name="Han X."/>
            <person name="Huang E."/>
            <person name="Gao Y."/>
            <person name="Liu J."/>
            <person name="Shao H."/>
            <person name="Ye R."/>
            <person name="Li L."/>
            <person name="Wei W."/>
            <person name="Wang X."/>
            <person name="Wang C."/>
            <person name="Huo Q."/>
            <person name="Li W."/>
            <person name="Guo W."/>
            <person name="Chen H."/>
            <person name="Chen S."/>
            <person name="Zhou L."/>
            <person name="Zhou L."/>
            <person name="Ni X."/>
            <person name="Tian J."/>
            <person name="Zhou Y."/>
            <person name="Sheng Y."/>
            <person name="Liu T."/>
            <person name="Pan Y."/>
            <person name="Xia L."/>
            <person name="Li J."/>
            <person name="Zhao F."/>
            <person name="Cao W."/>
        </authorList>
    </citation>
    <scope>NUCLEOTIDE SEQUENCE</scope>
    <source>
        <strain evidence="7">Rmic-2018</strain>
        <tissue evidence="7">Larvae</tissue>
    </source>
</reference>
<keyword evidence="8" id="KW-1185">Reference proteome</keyword>
<keyword evidence="2" id="KW-1003">Cell membrane</keyword>
<dbReference type="GO" id="GO:0007189">
    <property type="term" value="P:adenylate cyclase-activating G protein-coupled receptor signaling pathway"/>
    <property type="evidence" value="ECO:0007669"/>
    <property type="project" value="TreeGrafter"/>
</dbReference>
<evidence type="ECO:0000256" key="1">
    <source>
        <dbReference type="ARBA" id="ARBA00004651"/>
    </source>
</evidence>
<accession>A0A9J6DB56</accession>
<feature type="region of interest" description="Disordered" evidence="6">
    <location>
        <begin position="182"/>
        <end position="202"/>
    </location>
</feature>
<protein>
    <submittedName>
        <fullName evidence="7">Uncharacterized protein</fullName>
    </submittedName>
</protein>